<evidence type="ECO:0000259" key="1">
    <source>
        <dbReference type="Pfam" id="PF18863"/>
    </source>
</evidence>
<name>A0A1N7UJM6_9PSED</name>
<dbReference type="NCBIfam" id="NF046078">
    <property type="entry name" value="STM4504_CBY0614"/>
    <property type="match status" value="1"/>
</dbReference>
<dbReference type="Proteomes" id="UP000027308">
    <property type="component" value="Chromosome"/>
</dbReference>
<gene>
    <name evidence="3" type="ORF">PS417_10785</name>
</gene>
<organism evidence="3 4">
    <name type="scientific">Pseudomonas simiae</name>
    <dbReference type="NCBI Taxonomy" id="321846"/>
    <lineage>
        <taxon>Bacteria</taxon>
        <taxon>Pseudomonadati</taxon>
        <taxon>Pseudomonadota</taxon>
        <taxon>Gammaproteobacteria</taxon>
        <taxon>Pseudomonadales</taxon>
        <taxon>Pseudomonadaceae</taxon>
        <taxon>Pseudomonas</taxon>
    </lineage>
</organism>
<evidence type="ECO:0000313" key="4">
    <source>
        <dbReference type="Proteomes" id="UP000027308"/>
    </source>
</evidence>
<dbReference type="AlphaFoldDB" id="A0A1N7UJM6"/>
<dbReference type="eggNOG" id="ENOG502Z7N9">
    <property type="taxonomic scope" value="Bacteria"/>
</dbReference>
<reference evidence="3 4" key="1">
    <citation type="submission" date="2014-05" db="EMBL/GenBank/DDBJ databases">
        <title>Pseudomonas simiae WCS417.</title>
        <authorList>
            <person name="Berendsen R.L."/>
        </authorList>
    </citation>
    <scope>NUCLEOTIDE SEQUENCE [LARGE SCALE GENOMIC DNA]</scope>
    <source>
        <strain evidence="3 4">WCS417</strain>
    </source>
</reference>
<dbReference type="Pfam" id="PF22809">
    <property type="entry name" value="DUF7014"/>
    <property type="match status" value="1"/>
</dbReference>
<dbReference type="InterPro" id="IPR054280">
    <property type="entry name" value="DUF7014"/>
</dbReference>
<evidence type="ECO:0008006" key="5">
    <source>
        <dbReference type="Google" id="ProtNLM"/>
    </source>
</evidence>
<protein>
    <recommendedName>
        <fullName evidence="5">Abortive infection protein-like C-terminal domain-containing protein</fullName>
    </recommendedName>
</protein>
<feature type="domain" description="DUF7014" evidence="2">
    <location>
        <begin position="184"/>
        <end position="309"/>
    </location>
</feature>
<evidence type="ECO:0000259" key="2">
    <source>
        <dbReference type="Pfam" id="PF22809"/>
    </source>
</evidence>
<dbReference type="OrthoDB" id="8113776at2"/>
<feature type="domain" description="HEPN AbiJ-N-terminal" evidence="1">
    <location>
        <begin position="5"/>
        <end position="175"/>
    </location>
</feature>
<dbReference type="Pfam" id="PF18863">
    <property type="entry name" value="AbiJ_NTD4"/>
    <property type="match status" value="1"/>
</dbReference>
<accession>A0A1N7UJM6</accession>
<sequence>MPVIDLYSKRQKRLRGEVSDVFVYDVFPDKFRVQLCYMIHELMGDYSRYANTRQPQETYDSIVKALKVEYGRGYLCEEIRGATKANAWKDLTDFLQFESDIEKCLDAVELCYGVGGVAALSPFYGTPHQDREKFVSDCIEELNIRFREAGLGYELIGGKIFRIDSQLIHSEAVKPALRLLNGEGFEGAQDEFLGAYEHYRHGNYEEALVDALKAFESTMKVILTANKKKYAPGATANKLVLACTEAGLIPTYNEAQLTSLNNVLISGIPTLRNKNGGHGQGETIRTVEPEVVAYGLHLTAAAIVMLASLETKRER</sequence>
<evidence type="ECO:0000313" key="3">
    <source>
        <dbReference type="EMBL" id="AIB36049.1"/>
    </source>
</evidence>
<dbReference type="RefSeq" id="WP_010211264.1">
    <property type="nucleotide sequence ID" value="NZ_CP007637.1"/>
</dbReference>
<dbReference type="InterPro" id="IPR049503">
    <property type="entry name" value="AbiJ_NTD4"/>
</dbReference>
<proteinExistence type="predicted"/>
<dbReference type="EMBL" id="CP007637">
    <property type="protein sequence ID" value="AIB36049.1"/>
    <property type="molecule type" value="Genomic_DNA"/>
</dbReference>